<keyword evidence="3" id="KW-0633">Potassium transport</keyword>
<evidence type="ECO:0000313" key="14">
    <source>
        <dbReference type="EMBL" id="KAL1201909.1"/>
    </source>
</evidence>
<feature type="transmembrane region" description="Helical" evidence="10">
    <location>
        <begin position="353"/>
        <end position="373"/>
    </location>
</feature>
<dbReference type="PANTHER" id="PTHR32468:SF93">
    <property type="entry name" value="CATION_H(+) ANTIPORTER 5-RELATED"/>
    <property type="match status" value="1"/>
</dbReference>
<comment type="subcellular location">
    <subcellularLocation>
        <location evidence="1">Membrane</location>
        <topology evidence="1">Multi-pass membrane protein</topology>
    </subcellularLocation>
</comment>
<evidence type="ECO:0000256" key="6">
    <source>
        <dbReference type="ARBA" id="ARBA00022989"/>
    </source>
</evidence>
<feature type="transmembrane region" description="Helical" evidence="10">
    <location>
        <begin position="417"/>
        <end position="437"/>
    </location>
</feature>
<protein>
    <submittedName>
        <fullName evidence="14">Cation/H(+) antiporter 5</fullName>
    </submittedName>
</protein>
<dbReference type="Pfam" id="PF23256">
    <property type="entry name" value="CHX17_2nd"/>
    <property type="match status" value="1"/>
</dbReference>
<dbReference type="PANTHER" id="PTHR32468">
    <property type="entry name" value="CATION/H + ANTIPORTER"/>
    <property type="match status" value="1"/>
</dbReference>
<dbReference type="GO" id="GO:0006813">
    <property type="term" value="P:potassium ion transport"/>
    <property type="evidence" value="ECO:0007669"/>
    <property type="project" value="UniProtKB-KW"/>
</dbReference>
<dbReference type="InterPro" id="IPR057291">
    <property type="entry name" value="CHX17_2nd"/>
</dbReference>
<dbReference type="Pfam" id="PF23259">
    <property type="entry name" value="CHX17_C"/>
    <property type="match status" value="1"/>
</dbReference>
<feature type="domain" description="Cation/H(+) antiporter central" evidence="12">
    <location>
        <begin position="526"/>
        <end position="649"/>
    </location>
</feature>
<feature type="transmembrane region" description="Helical" evidence="10">
    <location>
        <begin position="385"/>
        <end position="405"/>
    </location>
</feature>
<name>A0ABD1AF92_CARAN</name>
<keyword evidence="7" id="KW-0406">Ion transport</keyword>
<dbReference type="InterPro" id="IPR038770">
    <property type="entry name" value="Na+/solute_symporter_sf"/>
</dbReference>
<feature type="transmembrane region" description="Helical" evidence="10">
    <location>
        <begin position="298"/>
        <end position="320"/>
    </location>
</feature>
<evidence type="ECO:0000256" key="5">
    <source>
        <dbReference type="ARBA" id="ARBA00022958"/>
    </source>
</evidence>
<evidence type="ECO:0000256" key="4">
    <source>
        <dbReference type="ARBA" id="ARBA00022692"/>
    </source>
</evidence>
<feature type="transmembrane region" description="Helical" evidence="10">
    <location>
        <begin position="267"/>
        <end position="286"/>
    </location>
</feature>
<proteinExistence type="inferred from homology"/>
<evidence type="ECO:0000256" key="10">
    <source>
        <dbReference type="SAM" id="Phobius"/>
    </source>
</evidence>
<keyword evidence="5" id="KW-0630">Potassium</keyword>
<dbReference type="AlphaFoldDB" id="A0ABD1AF92"/>
<evidence type="ECO:0000259" key="13">
    <source>
        <dbReference type="Pfam" id="PF23259"/>
    </source>
</evidence>
<reference evidence="14 15" key="1">
    <citation type="submission" date="2024-04" db="EMBL/GenBank/DDBJ databases">
        <title>Genome assembly C_amara_ONT_v2.</title>
        <authorList>
            <person name="Yant L."/>
            <person name="Moore C."/>
            <person name="Slenker M."/>
        </authorList>
    </citation>
    <scope>NUCLEOTIDE SEQUENCE [LARGE SCALE GENOMIC DNA]</scope>
    <source>
        <tissue evidence="14">Leaf</tissue>
    </source>
</reference>
<feature type="domain" description="Cation/H(+) antiporter C-terminal" evidence="13">
    <location>
        <begin position="661"/>
        <end position="811"/>
    </location>
</feature>
<feature type="transmembrane region" description="Helical" evidence="10">
    <location>
        <begin position="202"/>
        <end position="219"/>
    </location>
</feature>
<feature type="transmembrane region" description="Helical" evidence="10">
    <location>
        <begin position="231"/>
        <end position="255"/>
    </location>
</feature>
<sequence length="817" mass="92215">MNPVVQAKEMDGYNVTFFDDLAWRGYSFSGDGSKFCEEQPTTLNSYGVWEKLSQFLYGMLIWEYNLPQLEVTIVLVFCLWQFFYFLLKKIHLPVPKITSMMLAGAALSQTSLLPNDWFVQHIFFPDDLRPKIPETLGAFAFVFYWFLEGVKMDVGMIKKTGSKAVVTGIVTVLFPIFTANIVFNKLRETGGKNLTGVEYRTIIFMHSISAFTGISRLIRDLEINHSEFGRIALSTAMVADATGFGVHLVALVAWSDWRVSVLQSVGLIGYVMFAIWVARPAMFWVIRRTPEDRPVKECYIYIIMIFAFFGYLFLHMLHMFPAVGPFVLGLCVPHGPPLGSLLIQKFESFNTGILLPLFLFFAMMQIDGPWLVFELRKLQNYEGQLYEALAIIIVVSTAKIFFTTIPPLLAKMPLTDSIVMSLLLSNKGIVELCYFMYSVESRTLQEKSFTTMALVILLNSTILPVVIHYLYDASNRFICFQKRNLTSWKGGSELKFLVCIHKADHIAGMANLLEHSFPLQDSSITYYVLHLVELVGLDNPLFISHQMQKAEPGSRSYSTNVLIAFDYFKHCWKSISLELFTSISNPKYMHQEIYSLALDKQASFVMLPFHRVWSLDQTTVVSDDVARRNVNINILRQAPCSVGIFVHRQNLLSTQKSDPSFKVCSIFVGGKDDREALALGRQMARNQNVSLTVFKLVPATMTGMPTGWDQMMDTAELKEALRNNNTIAVGEHSFVEYVEETVNDGSDTARILLSIATSFDLFVVGRSAGIGTDVTAALNDWKEFDELGVIGDLLVSSDFPHKGSVLAVQQQQNVACR</sequence>
<gene>
    <name evidence="14" type="ORF">V5N11_014868</name>
</gene>
<evidence type="ECO:0000256" key="1">
    <source>
        <dbReference type="ARBA" id="ARBA00004141"/>
    </source>
</evidence>
<keyword evidence="2" id="KW-0813">Transport</keyword>
<keyword evidence="4 10" id="KW-0812">Transmembrane</keyword>
<keyword evidence="15" id="KW-1185">Reference proteome</keyword>
<evidence type="ECO:0000259" key="11">
    <source>
        <dbReference type="Pfam" id="PF00999"/>
    </source>
</evidence>
<evidence type="ECO:0000259" key="12">
    <source>
        <dbReference type="Pfam" id="PF23256"/>
    </source>
</evidence>
<feature type="transmembrane region" description="Helical" evidence="10">
    <location>
        <begin position="162"/>
        <end position="182"/>
    </location>
</feature>
<evidence type="ECO:0000256" key="8">
    <source>
        <dbReference type="ARBA" id="ARBA00023136"/>
    </source>
</evidence>
<keyword evidence="8 10" id="KW-0472">Membrane</keyword>
<accession>A0ABD1AF92</accession>
<organism evidence="14 15">
    <name type="scientific">Cardamine amara subsp. amara</name>
    <dbReference type="NCBI Taxonomy" id="228776"/>
    <lineage>
        <taxon>Eukaryota</taxon>
        <taxon>Viridiplantae</taxon>
        <taxon>Streptophyta</taxon>
        <taxon>Embryophyta</taxon>
        <taxon>Tracheophyta</taxon>
        <taxon>Spermatophyta</taxon>
        <taxon>Magnoliopsida</taxon>
        <taxon>eudicotyledons</taxon>
        <taxon>Gunneridae</taxon>
        <taxon>Pentapetalae</taxon>
        <taxon>rosids</taxon>
        <taxon>malvids</taxon>
        <taxon>Brassicales</taxon>
        <taxon>Brassicaceae</taxon>
        <taxon>Cardamineae</taxon>
        <taxon>Cardamine</taxon>
    </lineage>
</organism>
<dbReference type="EMBL" id="JBANAX010000583">
    <property type="protein sequence ID" value="KAL1201909.1"/>
    <property type="molecule type" value="Genomic_DNA"/>
</dbReference>
<dbReference type="Pfam" id="PF00999">
    <property type="entry name" value="Na_H_Exchanger"/>
    <property type="match status" value="1"/>
</dbReference>
<evidence type="ECO:0000256" key="2">
    <source>
        <dbReference type="ARBA" id="ARBA00022448"/>
    </source>
</evidence>
<evidence type="ECO:0000256" key="3">
    <source>
        <dbReference type="ARBA" id="ARBA00022538"/>
    </source>
</evidence>
<comment type="similarity">
    <text evidence="9">Belongs to the monovalent cation:proton antiporter 2 (CPA2) transporter (TC 2.A.37) family. CHX (TC 2.A.37.4) subfamily.</text>
</comment>
<feature type="domain" description="Cation/H+ exchanger transmembrane" evidence="11">
    <location>
        <begin position="86"/>
        <end position="468"/>
    </location>
</feature>
<evidence type="ECO:0000256" key="9">
    <source>
        <dbReference type="ARBA" id="ARBA00038341"/>
    </source>
</evidence>
<dbReference type="Proteomes" id="UP001558713">
    <property type="component" value="Unassembled WGS sequence"/>
</dbReference>
<feature type="transmembrane region" description="Helical" evidence="10">
    <location>
        <begin position="69"/>
        <end position="87"/>
    </location>
</feature>
<evidence type="ECO:0000256" key="7">
    <source>
        <dbReference type="ARBA" id="ARBA00023065"/>
    </source>
</evidence>
<dbReference type="InterPro" id="IPR057290">
    <property type="entry name" value="CHX17_C"/>
</dbReference>
<evidence type="ECO:0000313" key="15">
    <source>
        <dbReference type="Proteomes" id="UP001558713"/>
    </source>
</evidence>
<feature type="transmembrane region" description="Helical" evidence="10">
    <location>
        <begin position="449"/>
        <end position="471"/>
    </location>
</feature>
<dbReference type="InterPro" id="IPR050794">
    <property type="entry name" value="CPA2_transporter"/>
</dbReference>
<keyword evidence="6 10" id="KW-1133">Transmembrane helix</keyword>
<dbReference type="InterPro" id="IPR006153">
    <property type="entry name" value="Cation/H_exchanger_TM"/>
</dbReference>
<dbReference type="Gene3D" id="1.20.1530.20">
    <property type="match status" value="1"/>
</dbReference>
<comment type="caution">
    <text evidence="14">The sequence shown here is derived from an EMBL/GenBank/DDBJ whole genome shotgun (WGS) entry which is preliminary data.</text>
</comment>
<dbReference type="GO" id="GO:0016020">
    <property type="term" value="C:membrane"/>
    <property type="evidence" value="ECO:0007669"/>
    <property type="project" value="UniProtKB-SubCell"/>
</dbReference>